<keyword evidence="3" id="KW-1185">Reference proteome</keyword>
<dbReference type="EMBL" id="BAABFO010000028">
    <property type="protein sequence ID" value="GAA4341215.1"/>
    <property type="molecule type" value="Genomic_DNA"/>
</dbReference>
<evidence type="ECO:0000313" key="3">
    <source>
        <dbReference type="Proteomes" id="UP001501671"/>
    </source>
</evidence>
<feature type="domain" description="Phasin" evidence="1">
    <location>
        <begin position="10"/>
        <end position="102"/>
    </location>
</feature>
<protein>
    <recommendedName>
        <fullName evidence="1">Phasin domain-containing protein</fullName>
    </recommendedName>
</protein>
<dbReference type="InterPro" id="IPR018968">
    <property type="entry name" value="Phasin"/>
</dbReference>
<proteinExistence type="predicted"/>
<organism evidence="2 3">
    <name type="scientific">Pigmentiphaga soli</name>
    <dbReference type="NCBI Taxonomy" id="1007095"/>
    <lineage>
        <taxon>Bacteria</taxon>
        <taxon>Pseudomonadati</taxon>
        <taxon>Pseudomonadota</taxon>
        <taxon>Betaproteobacteria</taxon>
        <taxon>Burkholderiales</taxon>
        <taxon>Alcaligenaceae</taxon>
        <taxon>Pigmentiphaga</taxon>
    </lineage>
</organism>
<name>A0ABP8HM75_9BURK</name>
<dbReference type="Proteomes" id="UP001501671">
    <property type="component" value="Unassembled WGS sequence"/>
</dbReference>
<comment type="caution">
    <text evidence="2">The sequence shown here is derived from an EMBL/GenBank/DDBJ whole genome shotgun (WGS) entry which is preliminary data.</text>
</comment>
<evidence type="ECO:0000313" key="2">
    <source>
        <dbReference type="EMBL" id="GAA4341215.1"/>
    </source>
</evidence>
<dbReference type="Pfam" id="PF09361">
    <property type="entry name" value="Phasin_2"/>
    <property type="match status" value="1"/>
</dbReference>
<gene>
    <name evidence="2" type="ORF">GCM10023144_41660</name>
</gene>
<evidence type="ECO:0000259" key="1">
    <source>
        <dbReference type="Pfam" id="PF09361"/>
    </source>
</evidence>
<reference evidence="3" key="1">
    <citation type="journal article" date="2019" name="Int. J. Syst. Evol. Microbiol.">
        <title>The Global Catalogue of Microorganisms (GCM) 10K type strain sequencing project: providing services to taxonomists for standard genome sequencing and annotation.</title>
        <authorList>
            <consortium name="The Broad Institute Genomics Platform"/>
            <consortium name="The Broad Institute Genome Sequencing Center for Infectious Disease"/>
            <person name="Wu L."/>
            <person name="Ma J."/>
        </authorList>
    </citation>
    <scope>NUCLEOTIDE SEQUENCE [LARGE SCALE GENOMIC DNA]</scope>
    <source>
        <strain evidence="3">JCM 17666</strain>
    </source>
</reference>
<accession>A0ABP8HM75</accession>
<sequence>MSNPSDLPLALHKANMEFVLRTAGLMQDSVRQWFDLGAKVVDARCAESKSCAERLTRIHDWPSFATLSGESARGVFQQRLGDGQAAAQVAIASQAAFASGLQDAFQAWQKDTAQAFGGNGEVAPFNTAFGDFLRQAGMLPADAADGAKKGAARAK</sequence>
<dbReference type="RefSeq" id="WP_345251839.1">
    <property type="nucleotide sequence ID" value="NZ_BAABFO010000028.1"/>
</dbReference>